<dbReference type="CDD" id="cd16423">
    <property type="entry name" value="HAD_BPGM-like"/>
    <property type="match status" value="1"/>
</dbReference>
<dbReference type="PANTHER" id="PTHR18901">
    <property type="entry name" value="2-DEOXYGLUCOSE-6-PHOSPHATE PHOSPHATASE 2"/>
    <property type="match status" value="1"/>
</dbReference>
<dbReference type="SFLD" id="SFLDG01129">
    <property type="entry name" value="C1.5:_HAD__Beta-PGM__Phosphata"/>
    <property type="match status" value="1"/>
</dbReference>
<proteinExistence type="predicted"/>
<dbReference type="AlphaFoldDB" id="A0A4R1R8R8"/>
<dbReference type="Pfam" id="PF13419">
    <property type="entry name" value="HAD_2"/>
    <property type="match status" value="1"/>
</dbReference>
<comment type="caution">
    <text evidence="1">The sequence shown here is derived from an EMBL/GenBank/DDBJ whole genome shotgun (WGS) entry which is preliminary data.</text>
</comment>
<evidence type="ECO:0000313" key="1">
    <source>
        <dbReference type="EMBL" id="TCL61959.1"/>
    </source>
</evidence>
<dbReference type="PRINTS" id="PR00413">
    <property type="entry name" value="HADHALOGNASE"/>
</dbReference>
<dbReference type="InterPro" id="IPR036412">
    <property type="entry name" value="HAD-like_sf"/>
</dbReference>
<dbReference type="SFLD" id="SFLDS00003">
    <property type="entry name" value="Haloacid_Dehalogenase"/>
    <property type="match status" value="1"/>
</dbReference>
<keyword evidence="2" id="KW-1185">Reference proteome</keyword>
<dbReference type="EMBL" id="SLUN01000030">
    <property type="protein sequence ID" value="TCL61959.1"/>
    <property type="molecule type" value="Genomic_DNA"/>
</dbReference>
<protein>
    <submittedName>
        <fullName evidence="1">HAD superfamily hydrolase (TIGR01509 family)</fullName>
    </submittedName>
</protein>
<dbReference type="NCBIfam" id="TIGR01509">
    <property type="entry name" value="HAD-SF-IA-v3"/>
    <property type="match status" value="1"/>
</dbReference>
<evidence type="ECO:0000313" key="2">
    <source>
        <dbReference type="Proteomes" id="UP000295008"/>
    </source>
</evidence>
<dbReference type="InterPro" id="IPR023198">
    <property type="entry name" value="PGP-like_dom2"/>
</dbReference>
<accession>A0A4R1R8R8</accession>
<name>A0A4R1R8R8_HYDET</name>
<dbReference type="InterPro" id="IPR006439">
    <property type="entry name" value="HAD-SF_hydro_IA"/>
</dbReference>
<dbReference type="InterPro" id="IPR023214">
    <property type="entry name" value="HAD_sf"/>
</dbReference>
<dbReference type="Gene3D" id="3.40.50.1000">
    <property type="entry name" value="HAD superfamily/HAD-like"/>
    <property type="match status" value="1"/>
</dbReference>
<dbReference type="Gene3D" id="1.10.150.240">
    <property type="entry name" value="Putative phosphatase, domain 2"/>
    <property type="match status" value="1"/>
</dbReference>
<dbReference type="RefSeq" id="WP_132016082.1">
    <property type="nucleotide sequence ID" value="NZ_SLUN01000030.1"/>
</dbReference>
<reference evidence="1 2" key="1">
    <citation type="submission" date="2019-03" db="EMBL/GenBank/DDBJ databases">
        <title>Genomic Encyclopedia of Type Strains, Phase IV (KMG-IV): sequencing the most valuable type-strain genomes for metagenomic binning, comparative biology and taxonomic classification.</title>
        <authorList>
            <person name="Goeker M."/>
        </authorList>
    </citation>
    <scope>NUCLEOTIDE SEQUENCE [LARGE SCALE GENOMIC DNA]</scope>
    <source>
        <strain evidence="1 2">LX-B</strain>
    </source>
</reference>
<dbReference type="SUPFAM" id="SSF56784">
    <property type="entry name" value="HAD-like"/>
    <property type="match status" value="1"/>
</dbReference>
<dbReference type="PANTHER" id="PTHR18901:SF38">
    <property type="entry name" value="PSEUDOURIDINE-5'-PHOSPHATASE"/>
    <property type="match status" value="1"/>
</dbReference>
<sequence length="217" mass="24707">MIRALIFDFDGLILETELPYYQSVRELYQQYQCEVPPELFQGIGSADLFDPYEYLARQLGHPVDRQRLSQERRQRHFELVTANPVLPGVPDYLKEAKRMGLRVGLASSSSREWVTGHLSRVGLLSFFEVIRCADDVTRTKPDPELFRAVLTAFQLEPDQALVFEDSLNGVSAARQAGTFCVAVPSHLTRQFDFSQAHLRLNSLADLPLRELLVRIQG</sequence>
<gene>
    <name evidence="1" type="ORF">EDC14_103061</name>
</gene>
<dbReference type="GO" id="GO:0016787">
    <property type="term" value="F:hydrolase activity"/>
    <property type="evidence" value="ECO:0007669"/>
    <property type="project" value="UniProtKB-KW"/>
</dbReference>
<dbReference type="Proteomes" id="UP000295008">
    <property type="component" value="Unassembled WGS sequence"/>
</dbReference>
<organism evidence="1 2">
    <name type="scientific">Hydrogenispora ethanolica</name>
    <dbReference type="NCBI Taxonomy" id="1082276"/>
    <lineage>
        <taxon>Bacteria</taxon>
        <taxon>Bacillati</taxon>
        <taxon>Bacillota</taxon>
        <taxon>Hydrogenispora</taxon>
    </lineage>
</organism>
<keyword evidence="1" id="KW-0378">Hydrolase</keyword>
<dbReference type="InterPro" id="IPR041492">
    <property type="entry name" value="HAD_2"/>
</dbReference>
<dbReference type="SFLD" id="SFLDG01135">
    <property type="entry name" value="C1.5.6:_HAD__Beta-PGM__Phospha"/>
    <property type="match status" value="1"/>
</dbReference>
<dbReference type="OrthoDB" id="9797743at2"/>